<dbReference type="GO" id="GO:0016491">
    <property type="term" value="F:oxidoreductase activity"/>
    <property type="evidence" value="ECO:0007669"/>
    <property type="project" value="UniProtKB-KW"/>
</dbReference>
<dbReference type="InterPro" id="IPR006140">
    <property type="entry name" value="D-isomer_DH_NAD-bd"/>
</dbReference>
<reference evidence="4 5" key="1">
    <citation type="submission" date="2019-12" db="EMBL/GenBank/DDBJ databases">
        <title>Genomic-based taxomic classification of the family Erythrobacteraceae.</title>
        <authorList>
            <person name="Xu L."/>
        </authorList>
    </citation>
    <scope>NUCLEOTIDE SEQUENCE [LARGE SCALE GENOMIC DNA]</scope>
    <source>
        <strain evidence="4 5">MCCC 1K01500</strain>
    </source>
</reference>
<protein>
    <submittedName>
        <fullName evidence="4">D-2-hydroxyacid dehydrogenase</fullName>
    </submittedName>
</protein>
<accession>A0A6I4SSS2</accession>
<dbReference type="GO" id="GO:0051287">
    <property type="term" value="F:NAD binding"/>
    <property type="evidence" value="ECO:0007669"/>
    <property type="project" value="InterPro"/>
</dbReference>
<dbReference type="Gene3D" id="3.40.50.720">
    <property type="entry name" value="NAD(P)-binding Rossmann-like Domain"/>
    <property type="match status" value="2"/>
</dbReference>
<evidence type="ECO:0000313" key="4">
    <source>
        <dbReference type="EMBL" id="MXO58589.1"/>
    </source>
</evidence>
<feature type="domain" description="D-isomer specific 2-hydroxyacid dehydrogenase NAD-binding" evidence="3">
    <location>
        <begin position="105"/>
        <end position="267"/>
    </location>
</feature>
<name>A0A6I4SSS2_9SPHN</name>
<evidence type="ECO:0000259" key="3">
    <source>
        <dbReference type="Pfam" id="PF02826"/>
    </source>
</evidence>
<dbReference type="SUPFAM" id="SSF52283">
    <property type="entry name" value="Formate/glycerate dehydrogenase catalytic domain-like"/>
    <property type="match status" value="1"/>
</dbReference>
<dbReference type="Proteomes" id="UP000433652">
    <property type="component" value="Unassembled WGS sequence"/>
</dbReference>
<evidence type="ECO:0000256" key="2">
    <source>
        <dbReference type="ARBA" id="ARBA00023027"/>
    </source>
</evidence>
<sequence>MTRAVIPSFHRQVLDGRLPDWLEAEWWHDPEEMVALAPNAEIGWFDLHQKPPVLQSIALATQMRWLNTAYAGVDWMPLAELDRREVQLTCGSGLTASQVAEYAVMGLLAAAKGFPDIVRAQDRAEWLPMPPGERDLAGSRALLLGYGAIGQAIGRILEGFGVEVEPVRSKDSGWRERLGSFDWIVMSLPGTEQTRGMIGAEEIAALRPDAVVVNCGRADTLDQDALVEALAEKRIGGAVLDVTTPEPLPPEHPLWSLPSAIITMHLSGIPTQEAHARAAERFLRNCALFREGKPLEAQVDLVRGY</sequence>
<keyword evidence="1" id="KW-0560">Oxidoreductase</keyword>
<gene>
    <name evidence="4" type="ORF">GRI89_03405</name>
</gene>
<dbReference type="PANTHER" id="PTHR43333:SF1">
    <property type="entry name" value="D-ISOMER SPECIFIC 2-HYDROXYACID DEHYDROGENASE NAD-BINDING DOMAIN-CONTAINING PROTEIN"/>
    <property type="match status" value="1"/>
</dbReference>
<dbReference type="OrthoDB" id="9787219at2"/>
<evidence type="ECO:0000313" key="5">
    <source>
        <dbReference type="Proteomes" id="UP000433652"/>
    </source>
</evidence>
<dbReference type="EMBL" id="WTYM01000029">
    <property type="protein sequence ID" value="MXO58589.1"/>
    <property type="molecule type" value="Genomic_DNA"/>
</dbReference>
<evidence type="ECO:0000256" key="1">
    <source>
        <dbReference type="ARBA" id="ARBA00023002"/>
    </source>
</evidence>
<dbReference type="SUPFAM" id="SSF51735">
    <property type="entry name" value="NAD(P)-binding Rossmann-fold domains"/>
    <property type="match status" value="1"/>
</dbReference>
<dbReference type="PANTHER" id="PTHR43333">
    <property type="entry name" value="2-HACID_DH_C DOMAIN-CONTAINING PROTEIN"/>
    <property type="match status" value="1"/>
</dbReference>
<dbReference type="Pfam" id="PF02826">
    <property type="entry name" value="2-Hacid_dh_C"/>
    <property type="match status" value="1"/>
</dbReference>
<dbReference type="AlphaFoldDB" id="A0A6I4SSS2"/>
<comment type="caution">
    <text evidence="4">The sequence shown here is derived from an EMBL/GenBank/DDBJ whole genome shotgun (WGS) entry which is preliminary data.</text>
</comment>
<keyword evidence="2" id="KW-0520">NAD</keyword>
<proteinExistence type="predicted"/>
<dbReference type="InterPro" id="IPR036291">
    <property type="entry name" value="NAD(P)-bd_dom_sf"/>
</dbReference>
<keyword evidence="5" id="KW-1185">Reference proteome</keyword>
<organism evidence="4 5">
    <name type="scientific">Croceibacterium salegens</name>
    <dbReference type="NCBI Taxonomy" id="1737568"/>
    <lineage>
        <taxon>Bacteria</taxon>
        <taxon>Pseudomonadati</taxon>
        <taxon>Pseudomonadota</taxon>
        <taxon>Alphaproteobacteria</taxon>
        <taxon>Sphingomonadales</taxon>
        <taxon>Erythrobacteraceae</taxon>
        <taxon>Croceibacterium</taxon>
    </lineage>
</organism>